<dbReference type="EMBL" id="JBHLTF010000001">
    <property type="protein sequence ID" value="MFC0716212.1"/>
    <property type="molecule type" value="Genomic_DNA"/>
</dbReference>
<evidence type="ECO:0000313" key="2">
    <source>
        <dbReference type="EMBL" id="MFC0716212.1"/>
    </source>
</evidence>
<evidence type="ECO:0000313" key="3">
    <source>
        <dbReference type="Proteomes" id="UP001589898"/>
    </source>
</evidence>
<gene>
    <name evidence="2" type="ORF">ACFFFU_00295</name>
</gene>
<evidence type="ECO:0000256" key="1">
    <source>
        <dbReference type="SAM" id="SignalP"/>
    </source>
</evidence>
<organism evidence="2 3">
    <name type="scientific">Luteimonas padinae</name>
    <dbReference type="NCBI Taxonomy" id="1714359"/>
    <lineage>
        <taxon>Bacteria</taxon>
        <taxon>Pseudomonadati</taxon>
        <taxon>Pseudomonadota</taxon>
        <taxon>Gammaproteobacteria</taxon>
        <taxon>Lysobacterales</taxon>
        <taxon>Lysobacteraceae</taxon>
        <taxon>Luteimonas</taxon>
    </lineage>
</organism>
<keyword evidence="3" id="KW-1185">Reference proteome</keyword>
<comment type="caution">
    <text evidence="2">The sequence shown here is derived from an EMBL/GenBank/DDBJ whole genome shotgun (WGS) entry which is preliminary data.</text>
</comment>
<feature type="signal peptide" evidence="1">
    <location>
        <begin position="1"/>
        <end position="21"/>
    </location>
</feature>
<dbReference type="RefSeq" id="WP_189494028.1">
    <property type="nucleotide sequence ID" value="NZ_BMZT01000001.1"/>
</dbReference>
<feature type="chain" id="PRO_5045690999" evidence="1">
    <location>
        <begin position="22"/>
        <end position="130"/>
    </location>
</feature>
<dbReference type="Proteomes" id="UP001589898">
    <property type="component" value="Unassembled WGS sequence"/>
</dbReference>
<name>A0ABV6SRY0_9GAMM</name>
<reference evidence="2 3" key="1">
    <citation type="submission" date="2024-09" db="EMBL/GenBank/DDBJ databases">
        <authorList>
            <person name="Sun Q."/>
            <person name="Mori K."/>
        </authorList>
    </citation>
    <scope>NUCLEOTIDE SEQUENCE [LARGE SCALE GENOMIC DNA]</scope>
    <source>
        <strain evidence="2 3">KCTC 52403</strain>
    </source>
</reference>
<proteinExistence type="predicted"/>
<accession>A0ABV6SRY0</accession>
<keyword evidence="1" id="KW-0732">Signal</keyword>
<protein>
    <submittedName>
        <fullName evidence="2">Uncharacterized protein</fullName>
    </submittedName>
</protein>
<sequence length="130" mass="14356">MRTSIVVAALIVAFLALPVRAASNADPVEPAFPSELQGVWDVHPWPCSASEPSDSDMRFLIEDGKRRNYEDDDTLASIEQIADAPRAWRVVSTSSLDPERAHLEARIYVLAGGTLTVADDQRTEVYVRCE</sequence>